<accession>A0A4R2T9A1</accession>
<evidence type="ECO:0000256" key="3">
    <source>
        <dbReference type="ARBA" id="ARBA00023163"/>
    </source>
</evidence>
<dbReference type="Gene3D" id="1.10.10.10">
    <property type="entry name" value="Winged helix-like DNA-binding domain superfamily/Winged helix DNA-binding domain"/>
    <property type="match status" value="1"/>
</dbReference>
<dbReference type="InterPro" id="IPR036388">
    <property type="entry name" value="WH-like_DNA-bd_sf"/>
</dbReference>
<proteinExistence type="predicted"/>
<organism evidence="5 6">
    <name type="scientific">Serpentinicella alkaliphila</name>
    <dbReference type="NCBI Taxonomy" id="1734049"/>
    <lineage>
        <taxon>Bacteria</taxon>
        <taxon>Bacillati</taxon>
        <taxon>Bacillota</taxon>
        <taxon>Clostridia</taxon>
        <taxon>Peptostreptococcales</taxon>
        <taxon>Natronincolaceae</taxon>
        <taxon>Serpentinicella</taxon>
    </lineage>
</organism>
<dbReference type="SMART" id="SM00895">
    <property type="entry name" value="FCD"/>
    <property type="match status" value="1"/>
</dbReference>
<dbReference type="CDD" id="cd07377">
    <property type="entry name" value="WHTH_GntR"/>
    <property type="match status" value="1"/>
</dbReference>
<comment type="caution">
    <text evidence="5">The sequence shown here is derived from an EMBL/GenBank/DDBJ whole genome shotgun (WGS) entry which is preliminary data.</text>
</comment>
<dbReference type="PANTHER" id="PTHR43537">
    <property type="entry name" value="TRANSCRIPTIONAL REGULATOR, GNTR FAMILY"/>
    <property type="match status" value="1"/>
</dbReference>
<evidence type="ECO:0000256" key="2">
    <source>
        <dbReference type="ARBA" id="ARBA00023125"/>
    </source>
</evidence>
<protein>
    <submittedName>
        <fullName evidence="5">GntR family transcriptional regulator</fullName>
    </submittedName>
</protein>
<dbReference type="Gene3D" id="1.20.120.530">
    <property type="entry name" value="GntR ligand-binding domain-like"/>
    <property type="match status" value="1"/>
</dbReference>
<dbReference type="SUPFAM" id="SSF46785">
    <property type="entry name" value="Winged helix' DNA-binding domain"/>
    <property type="match status" value="1"/>
</dbReference>
<dbReference type="InterPro" id="IPR011711">
    <property type="entry name" value="GntR_C"/>
</dbReference>
<dbReference type="Pfam" id="PF00392">
    <property type="entry name" value="GntR"/>
    <property type="match status" value="1"/>
</dbReference>
<gene>
    <name evidence="5" type="ORF">EDD79_10327</name>
</gene>
<dbReference type="Pfam" id="PF07729">
    <property type="entry name" value="FCD"/>
    <property type="match status" value="1"/>
</dbReference>
<dbReference type="GO" id="GO:0003700">
    <property type="term" value="F:DNA-binding transcription factor activity"/>
    <property type="evidence" value="ECO:0007669"/>
    <property type="project" value="InterPro"/>
</dbReference>
<dbReference type="InterPro" id="IPR036390">
    <property type="entry name" value="WH_DNA-bd_sf"/>
</dbReference>
<feature type="domain" description="HTH gntR-type" evidence="4">
    <location>
        <begin position="6"/>
        <end position="74"/>
    </location>
</feature>
<evidence type="ECO:0000259" key="4">
    <source>
        <dbReference type="PROSITE" id="PS50949"/>
    </source>
</evidence>
<dbReference type="PRINTS" id="PR00035">
    <property type="entry name" value="HTHGNTR"/>
</dbReference>
<dbReference type="OrthoDB" id="9799482at2"/>
<dbReference type="SUPFAM" id="SSF48008">
    <property type="entry name" value="GntR ligand-binding domain-like"/>
    <property type="match status" value="1"/>
</dbReference>
<keyword evidence="2" id="KW-0238">DNA-binding</keyword>
<dbReference type="Proteomes" id="UP000295504">
    <property type="component" value="Unassembled WGS sequence"/>
</dbReference>
<evidence type="ECO:0000256" key="1">
    <source>
        <dbReference type="ARBA" id="ARBA00023015"/>
    </source>
</evidence>
<dbReference type="InterPro" id="IPR000524">
    <property type="entry name" value="Tscrpt_reg_HTH_GntR"/>
</dbReference>
<sequence length="239" mass="27378">MDQKKINISEIVYKAIEEKIFNKEWTPGMKIASENQLSQELGVSRMSVREAIEKMVALNILTKKHGGGTFVNELSPSIYLNGLIPMIILDHDDLLDVLEFREVIEVDSARLCAERCDEETIEALERCYQVMCDNNNKSPEFANADYQFHMEIAKGSKNSLVAKVNTILTDIWKLQQEEINRCLGPSGGVQEHKKILDAIKSRDPQLAALFMQRHIRRTYNEILKIKEKEKEIIVKEVTA</sequence>
<dbReference type="EMBL" id="SLYC01000032">
    <property type="protein sequence ID" value="TCP99819.1"/>
    <property type="molecule type" value="Genomic_DNA"/>
</dbReference>
<keyword evidence="6" id="KW-1185">Reference proteome</keyword>
<keyword evidence="1" id="KW-0805">Transcription regulation</keyword>
<name>A0A4R2T9A1_9FIRM</name>
<dbReference type="RefSeq" id="WP_132849076.1">
    <property type="nucleotide sequence ID" value="NZ_CP058648.1"/>
</dbReference>
<reference evidence="5 6" key="1">
    <citation type="submission" date="2019-03" db="EMBL/GenBank/DDBJ databases">
        <title>Genomic Encyclopedia of Type Strains, Phase IV (KMG-IV): sequencing the most valuable type-strain genomes for metagenomic binning, comparative biology and taxonomic classification.</title>
        <authorList>
            <person name="Goeker M."/>
        </authorList>
    </citation>
    <scope>NUCLEOTIDE SEQUENCE [LARGE SCALE GENOMIC DNA]</scope>
    <source>
        <strain evidence="5 6">DSM 100013</strain>
    </source>
</reference>
<dbReference type="GO" id="GO:0003677">
    <property type="term" value="F:DNA binding"/>
    <property type="evidence" value="ECO:0007669"/>
    <property type="project" value="UniProtKB-KW"/>
</dbReference>
<dbReference type="SMART" id="SM00345">
    <property type="entry name" value="HTH_GNTR"/>
    <property type="match status" value="1"/>
</dbReference>
<keyword evidence="3" id="KW-0804">Transcription</keyword>
<evidence type="ECO:0000313" key="6">
    <source>
        <dbReference type="Proteomes" id="UP000295504"/>
    </source>
</evidence>
<dbReference type="PROSITE" id="PS50949">
    <property type="entry name" value="HTH_GNTR"/>
    <property type="match status" value="1"/>
</dbReference>
<evidence type="ECO:0000313" key="5">
    <source>
        <dbReference type="EMBL" id="TCP99819.1"/>
    </source>
</evidence>
<dbReference type="PANTHER" id="PTHR43537:SF5">
    <property type="entry name" value="UXU OPERON TRANSCRIPTIONAL REGULATOR"/>
    <property type="match status" value="1"/>
</dbReference>
<dbReference type="AlphaFoldDB" id="A0A4R2T9A1"/>
<dbReference type="InterPro" id="IPR008920">
    <property type="entry name" value="TF_FadR/GntR_C"/>
</dbReference>